<reference evidence="2" key="1">
    <citation type="journal article" date="2003" name="Genome Biol.">
        <title>An integrated gene annotation and transcriptional profiling approach towards the full gene content of the Drosophila genome.</title>
        <authorList>
            <person name="Hild M."/>
            <person name="Beckmann B."/>
            <person name="Haas S.A."/>
            <person name="Koch B."/>
            <person name="Solovyev V."/>
            <person name="Busold C."/>
            <person name="Fellenberg K."/>
            <person name="Boutros M."/>
            <person name="Vingron M."/>
            <person name="Sauer F."/>
            <person name="Hoheisel J.D."/>
            <person name="Paro R."/>
        </authorList>
    </citation>
    <scope>NUCLEOTIDE SEQUENCE</scope>
</reference>
<dbReference type="EMBL" id="BK003692">
    <property type="protein sequence ID" value="DAA02390.1"/>
    <property type="molecule type" value="Genomic_DNA"/>
</dbReference>
<evidence type="ECO:0000256" key="1">
    <source>
        <dbReference type="SAM" id="MobiDB-lite"/>
    </source>
</evidence>
<protein>
    <submittedName>
        <fullName evidence="2">HDC05459</fullName>
    </submittedName>
</protein>
<sequence length="112" mass="12318">MLRIRSIFPHLLAISDFVPHPIVRAQDPNPAAGAGVETGAGATARLTTSEAEVAESARGKDEGRRRWEWRKDTPIDNARADINLSQIRGSRVSFRIPDSAPLPKCQDKSINF</sequence>
<organism evidence="2">
    <name type="scientific">Drosophila melanogaster</name>
    <name type="common">Fruit fly</name>
    <dbReference type="NCBI Taxonomy" id="7227"/>
    <lineage>
        <taxon>Eukaryota</taxon>
        <taxon>Metazoa</taxon>
        <taxon>Ecdysozoa</taxon>
        <taxon>Arthropoda</taxon>
        <taxon>Hexapoda</taxon>
        <taxon>Insecta</taxon>
        <taxon>Pterygota</taxon>
        <taxon>Neoptera</taxon>
        <taxon>Endopterygota</taxon>
        <taxon>Diptera</taxon>
        <taxon>Brachycera</taxon>
        <taxon>Muscomorpha</taxon>
        <taxon>Ephydroidea</taxon>
        <taxon>Drosophilidae</taxon>
        <taxon>Drosophila</taxon>
        <taxon>Sophophora</taxon>
    </lineage>
</organism>
<gene>
    <name evidence="2" type="ORF">HDC05459</name>
</gene>
<dbReference type="AlphaFoldDB" id="Q6IGS4"/>
<name>Q6IGS4_DROME</name>
<evidence type="ECO:0000313" key="2">
    <source>
        <dbReference type="EMBL" id="DAA02390.1"/>
    </source>
</evidence>
<feature type="compositionally biased region" description="Basic and acidic residues" evidence="1">
    <location>
        <begin position="55"/>
        <end position="65"/>
    </location>
</feature>
<accession>Q6IGS4</accession>
<feature type="compositionally biased region" description="Low complexity" evidence="1">
    <location>
        <begin position="31"/>
        <end position="44"/>
    </location>
</feature>
<proteinExistence type="predicted"/>
<feature type="region of interest" description="Disordered" evidence="1">
    <location>
        <begin position="29"/>
        <end position="65"/>
    </location>
</feature>